<dbReference type="PANTHER" id="PTHR35566">
    <property type="entry name" value="BLR3599 PROTEIN"/>
    <property type="match status" value="1"/>
</dbReference>
<accession>A0A0C2BWY5</accession>
<proteinExistence type="predicted"/>
<organism evidence="1 2">
    <name type="scientific">Noviherbaspirillum autotrophicum</name>
    <dbReference type="NCBI Taxonomy" id="709839"/>
    <lineage>
        <taxon>Bacteria</taxon>
        <taxon>Pseudomonadati</taxon>
        <taxon>Pseudomonadota</taxon>
        <taxon>Betaproteobacteria</taxon>
        <taxon>Burkholderiales</taxon>
        <taxon>Oxalobacteraceae</taxon>
        <taxon>Noviherbaspirillum</taxon>
    </lineage>
</organism>
<keyword evidence="2" id="KW-1185">Reference proteome</keyword>
<dbReference type="EMBL" id="JWJG01000028">
    <property type="protein sequence ID" value="KIF82531.1"/>
    <property type="molecule type" value="Genomic_DNA"/>
</dbReference>
<dbReference type="RefSeq" id="WP_040041205.1">
    <property type="nucleotide sequence ID" value="NZ_JWJG01000028.1"/>
</dbReference>
<gene>
    <name evidence="1" type="ORF">TSA66_19675</name>
</gene>
<dbReference type="PANTHER" id="PTHR35566:SF1">
    <property type="entry name" value="TYPE VI SECRETION SYSTEM BASEPLATE COMPONENT TSSK1"/>
    <property type="match status" value="1"/>
</dbReference>
<dbReference type="InterPro" id="IPR010263">
    <property type="entry name" value="T6SS_TssK"/>
</dbReference>
<dbReference type="OrthoDB" id="9775333at2"/>
<evidence type="ECO:0000313" key="2">
    <source>
        <dbReference type="Proteomes" id="UP000031572"/>
    </source>
</evidence>
<dbReference type="Proteomes" id="UP000031572">
    <property type="component" value="Unassembled WGS sequence"/>
</dbReference>
<dbReference type="Pfam" id="PF05936">
    <property type="entry name" value="T6SS_VasE"/>
    <property type="match status" value="1"/>
</dbReference>
<protein>
    <submittedName>
        <fullName evidence="1">Type VI secretion protein</fullName>
    </submittedName>
</protein>
<name>A0A0C2BWY5_9BURK</name>
<reference evidence="1 2" key="1">
    <citation type="submission" date="2014-12" db="EMBL/GenBank/DDBJ databases">
        <title>Denitrispirillum autotrophicum gen. nov., sp. nov., Denitrifying, Facultatively Autotrophic Bacteria Isolated from Rice Paddy Soil.</title>
        <authorList>
            <person name="Ishii S."/>
            <person name="Ashida N."/>
            <person name="Ohno H."/>
            <person name="Otsuka S."/>
            <person name="Yokota A."/>
            <person name="Senoo K."/>
        </authorList>
    </citation>
    <scope>NUCLEOTIDE SEQUENCE [LARGE SCALE GENOMIC DNA]</scope>
    <source>
        <strain evidence="1 2">TSA66</strain>
    </source>
</reference>
<sequence>MNYPSKILWGEGLFLRPQHFQRQDRYHEARLIEFGRAAHPYLWGIRSLKFDMDALASGVLRIAEVSAILPDGESVNAPGGDDLPAPIDLTTLDHYGNGVVFHLALPYLRDLGPNFSVCMNEAGQVFRYHQHDEPAPDLYTNAIESTVSILKKSVRILSDRDNREQYVSLPLARVRSTSSGGYELDENFIPPVVSIQSCLPLYQMVRRLIEILQAKAHALYDYHREPSLNIVEFRSGDVASFWLLHTVNTACATLQHLFRHPGLHPERQFQELLRLAGQLLTFSKTYSLSDLPVYHHAAPGPEFLKLDQIIRELLETVISSRYFSVMLTESKPAFHLGRLDSEKAASNAAYYLGVTADMPPADLVEAVPQRFKVGAPDDVEKMVSSAMPGVRLMAAPQVPAPIPVRPGCYYFSIEPHGSLYERMIQSGSIMIYTTAGFRNLKLELFAVTQ</sequence>
<dbReference type="STRING" id="709839.TSA66_19675"/>
<comment type="caution">
    <text evidence="1">The sequence shown here is derived from an EMBL/GenBank/DDBJ whole genome shotgun (WGS) entry which is preliminary data.</text>
</comment>
<dbReference type="AlphaFoldDB" id="A0A0C2BWY5"/>
<evidence type="ECO:0000313" key="1">
    <source>
        <dbReference type="EMBL" id="KIF82531.1"/>
    </source>
</evidence>
<dbReference type="NCBIfam" id="TIGR03353">
    <property type="entry name" value="VI_chp_4"/>
    <property type="match status" value="1"/>
</dbReference>